<reference evidence="3 5" key="3">
    <citation type="submission" date="2024-08" db="EMBL/GenBank/DDBJ databases">
        <authorList>
            <person name="Wei W."/>
        </authorList>
    </citation>
    <scope>NUCLEOTIDE SEQUENCE [LARGE SCALE GENOMIC DNA]</scope>
    <source>
        <strain evidence="3 5">XU2</strain>
    </source>
</reference>
<dbReference type="RefSeq" id="WP_149098705.1">
    <property type="nucleotide sequence ID" value="NZ_BMMG01000003.1"/>
</dbReference>
<dbReference type="AlphaFoldDB" id="A0A5M8QJ32"/>
<feature type="transmembrane region" description="Helical" evidence="1">
    <location>
        <begin position="110"/>
        <end position="130"/>
    </location>
</feature>
<reference evidence="2 4" key="2">
    <citation type="submission" date="2019-09" db="EMBL/GenBank/DDBJ databases">
        <title>A bacterium isolated from glacier soil.</title>
        <authorList>
            <person name="Liu Q."/>
        </authorList>
    </citation>
    <scope>NUCLEOTIDE SEQUENCE [LARGE SCALE GENOMIC DNA]</scope>
    <source>
        <strain evidence="2 4">MDT1-10-3</strain>
    </source>
</reference>
<keyword evidence="1" id="KW-0812">Transmembrane</keyword>
<organism evidence="2 4">
    <name type="scientific">Rufibacter glacialis</name>
    <dbReference type="NCBI Taxonomy" id="1259555"/>
    <lineage>
        <taxon>Bacteria</taxon>
        <taxon>Pseudomonadati</taxon>
        <taxon>Bacteroidota</taxon>
        <taxon>Cytophagia</taxon>
        <taxon>Cytophagales</taxon>
        <taxon>Hymenobacteraceae</taxon>
        <taxon>Rufibacter</taxon>
    </lineage>
</organism>
<gene>
    <name evidence="3" type="ORF">ACD591_05305</name>
    <name evidence="2" type="ORF">FOE74_11360</name>
</gene>
<keyword evidence="1" id="KW-1133">Transmembrane helix</keyword>
<dbReference type="EMBL" id="VKKZ01000020">
    <property type="protein sequence ID" value="KAA6434763.1"/>
    <property type="molecule type" value="Genomic_DNA"/>
</dbReference>
<reference evidence="2 4" key="1">
    <citation type="submission" date="2019-07" db="EMBL/GenBank/DDBJ databases">
        <authorList>
            <person name="Qu J.-H."/>
        </authorList>
    </citation>
    <scope>NUCLEOTIDE SEQUENCE [LARGE SCALE GENOMIC DNA]</scope>
    <source>
        <strain evidence="2 4">MDT1-10-3</strain>
    </source>
</reference>
<comment type="caution">
    <text evidence="2">The sequence shown here is derived from an EMBL/GenBank/DDBJ whole genome shotgun (WGS) entry which is preliminary data.</text>
</comment>
<dbReference type="Proteomes" id="UP000323866">
    <property type="component" value="Unassembled WGS sequence"/>
</dbReference>
<protein>
    <submittedName>
        <fullName evidence="2">Uncharacterized protein</fullName>
    </submittedName>
</protein>
<evidence type="ECO:0000313" key="2">
    <source>
        <dbReference type="EMBL" id="KAA6434763.1"/>
    </source>
</evidence>
<evidence type="ECO:0000313" key="3">
    <source>
        <dbReference type="EMBL" id="MFA1770699.1"/>
    </source>
</evidence>
<sequence length="142" mass="16584">MEILTTIVSFILLSGLLGSPFLILFTLNKRNIRFKLLAYLTYGIMVTIFITFTFAWWVDASNQILLSHYGYNFDGWNETERLAKVGEENLTRVERIKISMLGIGWPLKAIMGYIFYSPYLLLVYLIDYTLKKNKKERIPNIV</sequence>
<feature type="transmembrane region" description="Helical" evidence="1">
    <location>
        <begin position="39"/>
        <end position="58"/>
    </location>
</feature>
<feature type="transmembrane region" description="Helical" evidence="1">
    <location>
        <begin position="6"/>
        <end position="27"/>
    </location>
</feature>
<dbReference type="Proteomes" id="UP001570846">
    <property type="component" value="Unassembled WGS sequence"/>
</dbReference>
<accession>A0A5M8QJ32</accession>
<proteinExistence type="predicted"/>
<dbReference type="OrthoDB" id="1493979at2"/>
<evidence type="ECO:0000256" key="1">
    <source>
        <dbReference type="SAM" id="Phobius"/>
    </source>
</evidence>
<keyword evidence="5" id="KW-1185">Reference proteome</keyword>
<evidence type="ECO:0000313" key="5">
    <source>
        <dbReference type="Proteomes" id="UP001570846"/>
    </source>
</evidence>
<dbReference type="EMBL" id="JBGOGF010000002">
    <property type="protein sequence ID" value="MFA1770699.1"/>
    <property type="molecule type" value="Genomic_DNA"/>
</dbReference>
<name>A0A5M8QJ32_9BACT</name>
<keyword evidence="1" id="KW-0472">Membrane</keyword>
<evidence type="ECO:0000313" key="4">
    <source>
        <dbReference type="Proteomes" id="UP000323866"/>
    </source>
</evidence>